<sequence>MAQESYRIKIETLFNGGLKIRSDAGFSIKNKRGGGRPGKIFKSIKYSATQKIKSDPEINLRKLANKLTEKKKKKSLDAKLFVNILKWHLIDQAEVFHRNRWFLVQDNDPKHKSKLVKGWMSENMPNSVFEWPSQSPELNPIENEFAVLKGHVSNNILRT</sequence>
<evidence type="ECO:0000259" key="1">
    <source>
        <dbReference type="Pfam" id="PF13358"/>
    </source>
</evidence>
<gene>
    <name evidence="2" type="ORF">LOD99_14565</name>
</gene>
<dbReference type="Proteomes" id="UP001165289">
    <property type="component" value="Unassembled WGS sequence"/>
</dbReference>
<dbReference type="InterPro" id="IPR038717">
    <property type="entry name" value="Tc1-like_DDE_dom"/>
</dbReference>
<name>A0AAV7KE84_9METZ</name>
<reference evidence="2 3" key="1">
    <citation type="journal article" date="2023" name="BMC Biol.">
        <title>The compact genome of the sponge Oopsacas minuta (Hexactinellida) is lacking key metazoan core genes.</title>
        <authorList>
            <person name="Santini S."/>
            <person name="Schenkelaars Q."/>
            <person name="Jourda C."/>
            <person name="Duchesne M."/>
            <person name="Belahbib H."/>
            <person name="Rocher C."/>
            <person name="Selva M."/>
            <person name="Riesgo A."/>
            <person name="Vervoort M."/>
            <person name="Leys S.P."/>
            <person name="Kodjabachian L."/>
            <person name="Le Bivic A."/>
            <person name="Borchiellini C."/>
            <person name="Claverie J.M."/>
            <person name="Renard E."/>
        </authorList>
    </citation>
    <scope>NUCLEOTIDE SEQUENCE [LARGE SCALE GENOMIC DNA]</scope>
    <source>
        <strain evidence="2">SPO-2</strain>
    </source>
</reference>
<feature type="domain" description="Tc1-like transposase DDE" evidence="1">
    <location>
        <begin position="72"/>
        <end position="154"/>
    </location>
</feature>
<organism evidence="2 3">
    <name type="scientific">Oopsacas minuta</name>
    <dbReference type="NCBI Taxonomy" id="111878"/>
    <lineage>
        <taxon>Eukaryota</taxon>
        <taxon>Metazoa</taxon>
        <taxon>Porifera</taxon>
        <taxon>Hexactinellida</taxon>
        <taxon>Hexasterophora</taxon>
        <taxon>Lyssacinosida</taxon>
        <taxon>Leucopsacidae</taxon>
        <taxon>Oopsacas</taxon>
    </lineage>
</organism>
<dbReference type="Gene3D" id="3.30.420.10">
    <property type="entry name" value="Ribonuclease H-like superfamily/Ribonuclease H"/>
    <property type="match status" value="1"/>
</dbReference>
<proteinExistence type="predicted"/>
<accession>A0AAV7KE84</accession>
<dbReference type="AlphaFoldDB" id="A0AAV7KE84"/>
<evidence type="ECO:0000313" key="3">
    <source>
        <dbReference type="Proteomes" id="UP001165289"/>
    </source>
</evidence>
<dbReference type="Pfam" id="PF13358">
    <property type="entry name" value="DDE_3"/>
    <property type="match status" value="1"/>
</dbReference>
<dbReference type="GO" id="GO:0003676">
    <property type="term" value="F:nucleic acid binding"/>
    <property type="evidence" value="ECO:0007669"/>
    <property type="project" value="InterPro"/>
</dbReference>
<protein>
    <submittedName>
        <fullName evidence="2">Transposase</fullName>
    </submittedName>
</protein>
<keyword evidence="3" id="KW-1185">Reference proteome</keyword>
<comment type="caution">
    <text evidence="2">The sequence shown here is derived from an EMBL/GenBank/DDBJ whole genome shotgun (WGS) entry which is preliminary data.</text>
</comment>
<evidence type="ECO:0000313" key="2">
    <source>
        <dbReference type="EMBL" id="KAI6659642.1"/>
    </source>
</evidence>
<dbReference type="EMBL" id="JAKMXF010000055">
    <property type="protein sequence ID" value="KAI6659642.1"/>
    <property type="molecule type" value="Genomic_DNA"/>
</dbReference>
<dbReference type="InterPro" id="IPR036397">
    <property type="entry name" value="RNaseH_sf"/>
</dbReference>